<evidence type="ECO:0000313" key="3">
    <source>
        <dbReference type="EMBL" id="CAD8864497.1"/>
    </source>
</evidence>
<dbReference type="Gene3D" id="3.50.30.30">
    <property type="match status" value="1"/>
</dbReference>
<dbReference type="Pfam" id="PF02225">
    <property type="entry name" value="PA"/>
    <property type="match status" value="1"/>
</dbReference>
<sequence>MALPDLEMDLLALLFSACSAQTLLRLEVAFGSRRQLRTSAQHCLNWHRTLQRELGLTVSTCDKEFATVKAVFLLLPRVSSPVDGGWQGIHLSDLHMCASSVHDLHCAHPTKREILDPSRRLLGLVRRIGMAHFDVRGCFGEGWDAMVNGFRNPMPTRGLPTARSATSSVSLGGGPKFDFALTLGPFLHPATERPGAPADGLLFSLDAERLAAYFDSHMPPRQRDQRDPREFLHLACVLRCGDVERSSSQVLMWSPRGVEWIDSRPFWRLIPRRNFGISLSIELLCDNVGEVLIDEEVANAQWNMNLSSTELVPLVWFSDNLYLSNPVQHGCEGAVVLVRRGGGCGFAQKTLCAQTAGAVGCIIYEADDDRHQMGDVHTMGSRYDGQDFPAPRIPCLLVQARHASILLDCVSSGEARVRLNLDRSEAELRRPPSSFVRFQELARRGEPVHAAILAEAVDRAGVEGVEQQRPSASSFRGLGVPRNGDPANESYVQIAVVTVHGQP</sequence>
<feature type="signal peptide" evidence="1">
    <location>
        <begin position="1"/>
        <end position="20"/>
    </location>
</feature>
<accession>A0A7S1ATA5</accession>
<dbReference type="EMBL" id="HBFQ01054638">
    <property type="protein sequence ID" value="CAD8864497.1"/>
    <property type="molecule type" value="Transcribed_RNA"/>
</dbReference>
<dbReference type="AlphaFoldDB" id="A0A7S1ATA5"/>
<dbReference type="SUPFAM" id="SSF52025">
    <property type="entry name" value="PA domain"/>
    <property type="match status" value="1"/>
</dbReference>
<dbReference type="InterPro" id="IPR046450">
    <property type="entry name" value="PA_dom_sf"/>
</dbReference>
<keyword evidence="1" id="KW-0732">Signal</keyword>
<proteinExistence type="predicted"/>
<dbReference type="InterPro" id="IPR003137">
    <property type="entry name" value="PA_domain"/>
</dbReference>
<protein>
    <recommendedName>
        <fullName evidence="2">PA domain-containing protein</fullName>
    </recommendedName>
</protein>
<name>A0A7S1ATA5_NOCSC</name>
<evidence type="ECO:0000256" key="1">
    <source>
        <dbReference type="SAM" id="SignalP"/>
    </source>
</evidence>
<evidence type="ECO:0000259" key="2">
    <source>
        <dbReference type="Pfam" id="PF02225"/>
    </source>
</evidence>
<feature type="domain" description="PA" evidence="2">
    <location>
        <begin position="330"/>
        <end position="403"/>
    </location>
</feature>
<organism evidence="3">
    <name type="scientific">Noctiluca scintillans</name>
    <name type="common">Sea sparkle</name>
    <name type="synonym">Red tide dinoflagellate</name>
    <dbReference type="NCBI Taxonomy" id="2966"/>
    <lineage>
        <taxon>Eukaryota</taxon>
        <taxon>Sar</taxon>
        <taxon>Alveolata</taxon>
        <taxon>Dinophyceae</taxon>
        <taxon>Noctilucales</taxon>
        <taxon>Noctilucaceae</taxon>
        <taxon>Noctiluca</taxon>
    </lineage>
</organism>
<feature type="chain" id="PRO_5031209198" description="PA domain-containing protein" evidence="1">
    <location>
        <begin position="21"/>
        <end position="503"/>
    </location>
</feature>
<dbReference type="CDD" id="cd00538">
    <property type="entry name" value="PA"/>
    <property type="match status" value="1"/>
</dbReference>
<reference evidence="3" key="1">
    <citation type="submission" date="2021-01" db="EMBL/GenBank/DDBJ databases">
        <authorList>
            <person name="Corre E."/>
            <person name="Pelletier E."/>
            <person name="Niang G."/>
            <person name="Scheremetjew M."/>
            <person name="Finn R."/>
            <person name="Kale V."/>
            <person name="Holt S."/>
            <person name="Cochrane G."/>
            <person name="Meng A."/>
            <person name="Brown T."/>
            <person name="Cohen L."/>
        </authorList>
    </citation>
    <scope>NUCLEOTIDE SEQUENCE</scope>
</reference>
<gene>
    <name evidence="3" type="ORF">NSCI0253_LOCUS38852</name>
</gene>